<gene>
    <name evidence="5" type="ORF">RSO01_05740</name>
</gene>
<evidence type="ECO:0000313" key="6">
    <source>
        <dbReference type="Proteomes" id="UP000321058"/>
    </source>
</evidence>
<dbReference type="GO" id="GO:0008673">
    <property type="term" value="F:2-dehydro-3-deoxygluconokinase activity"/>
    <property type="evidence" value="ECO:0007669"/>
    <property type="project" value="TreeGrafter"/>
</dbReference>
<dbReference type="InterPro" id="IPR029056">
    <property type="entry name" value="Ribokinase-like"/>
</dbReference>
<dbReference type="GO" id="GO:0005829">
    <property type="term" value="C:cytosol"/>
    <property type="evidence" value="ECO:0007669"/>
    <property type="project" value="TreeGrafter"/>
</dbReference>
<dbReference type="Gene3D" id="3.40.1190.20">
    <property type="match status" value="1"/>
</dbReference>
<dbReference type="GO" id="GO:0042840">
    <property type="term" value="P:D-glucuronate catabolic process"/>
    <property type="evidence" value="ECO:0007669"/>
    <property type="project" value="TreeGrafter"/>
</dbReference>
<name>A0A512N336_9HYPH</name>
<dbReference type="Pfam" id="PF00294">
    <property type="entry name" value="PfkB"/>
    <property type="match status" value="1"/>
</dbReference>
<dbReference type="InterPro" id="IPR050306">
    <property type="entry name" value="PfkB_Carbo_kinase"/>
</dbReference>
<evidence type="ECO:0000256" key="1">
    <source>
        <dbReference type="ARBA" id="ARBA00010688"/>
    </source>
</evidence>
<organism evidence="5 6">
    <name type="scientific">Reyranella soli</name>
    <dbReference type="NCBI Taxonomy" id="1230389"/>
    <lineage>
        <taxon>Bacteria</taxon>
        <taxon>Pseudomonadati</taxon>
        <taxon>Pseudomonadota</taxon>
        <taxon>Alphaproteobacteria</taxon>
        <taxon>Hyphomicrobiales</taxon>
        <taxon>Reyranellaceae</taxon>
        <taxon>Reyranella</taxon>
    </lineage>
</organism>
<dbReference type="EMBL" id="BKAJ01000010">
    <property type="protein sequence ID" value="GEP53408.1"/>
    <property type="molecule type" value="Genomic_DNA"/>
</dbReference>
<dbReference type="RefSeq" id="WP_147146026.1">
    <property type="nucleotide sequence ID" value="NZ_BKAJ01000010.1"/>
</dbReference>
<dbReference type="GO" id="GO:0006974">
    <property type="term" value="P:DNA damage response"/>
    <property type="evidence" value="ECO:0007669"/>
    <property type="project" value="TreeGrafter"/>
</dbReference>
<evidence type="ECO:0000259" key="4">
    <source>
        <dbReference type="Pfam" id="PF00294"/>
    </source>
</evidence>
<comment type="similarity">
    <text evidence="1">Belongs to the carbohydrate kinase PfkB family.</text>
</comment>
<evidence type="ECO:0000256" key="3">
    <source>
        <dbReference type="ARBA" id="ARBA00022777"/>
    </source>
</evidence>
<protein>
    <submittedName>
        <fullName evidence="5">2-dehydro-3-deoxygluconokinase</fullName>
    </submittedName>
</protein>
<dbReference type="OrthoDB" id="9776822at2"/>
<dbReference type="AlphaFoldDB" id="A0A512N336"/>
<keyword evidence="3 5" id="KW-0418">Kinase</keyword>
<dbReference type="InterPro" id="IPR011611">
    <property type="entry name" value="PfkB_dom"/>
</dbReference>
<comment type="caution">
    <text evidence="5">The sequence shown here is derived from an EMBL/GenBank/DDBJ whole genome shotgun (WGS) entry which is preliminary data.</text>
</comment>
<dbReference type="Proteomes" id="UP000321058">
    <property type="component" value="Unassembled WGS sequence"/>
</dbReference>
<dbReference type="PANTHER" id="PTHR43085">
    <property type="entry name" value="HEXOKINASE FAMILY MEMBER"/>
    <property type="match status" value="1"/>
</dbReference>
<dbReference type="CDD" id="cd01166">
    <property type="entry name" value="KdgK"/>
    <property type="match status" value="1"/>
</dbReference>
<dbReference type="GO" id="GO:0019698">
    <property type="term" value="P:D-galacturonate catabolic process"/>
    <property type="evidence" value="ECO:0007669"/>
    <property type="project" value="TreeGrafter"/>
</dbReference>
<accession>A0A512N336</accession>
<proteinExistence type="inferred from homology"/>
<evidence type="ECO:0000313" key="5">
    <source>
        <dbReference type="EMBL" id="GEP53408.1"/>
    </source>
</evidence>
<dbReference type="PANTHER" id="PTHR43085:SF15">
    <property type="entry name" value="2-DEHYDRO-3-DEOXYGLUCONOKINASE"/>
    <property type="match status" value="1"/>
</dbReference>
<keyword evidence="6" id="KW-1185">Reference proteome</keyword>
<dbReference type="SUPFAM" id="SSF53613">
    <property type="entry name" value="Ribokinase-like"/>
    <property type="match status" value="1"/>
</dbReference>
<keyword evidence="2" id="KW-0808">Transferase</keyword>
<evidence type="ECO:0000256" key="2">
    <source>
        <dbReference type="ARBA" id="ARBA00022679"/>
    </source>
</evidence>
<feature type="domain" description="Carbohydrate kinase PfkB" evidence="4">
    <location>
        <begin position="7"/>
        <end position="297"/>
    </location>
</feature>
<sequence length="313" mass="32910">MSTSPALVSIGEPLIEFNRPKEGDGRTWLQGFGGDSQNVAIAATRQGASAGYVTSLGQDWMGDAFLELWQSEGLDASCVSRHPTAPTGVSFVTHGLAGHKFDYLRKNSAASLMTPETLPADYIAGARYFHLSAIGQAISDTARRTCDAAVSAARAAGVKISYDTNLRLRLWELDVARATIDATVARCDVLLPSLDDSQQLTGLKEPDAIVDYYLKVGAPVIALKMSADGCLVATSKERFRVPGHRVEAVDATGAGDTFDGSFLARLLAGDDLKAAARYANVAAALSTKGYGAVTPIPRAAEVRAEMARAGSAG</sequence>
<reference evidence="5 6" key="1">
    <citation type="submission" date="2019-07" db="EMBL/GenBank/DDBJ databases">
        <title>Whole genome shotgun sequence of Reyranella soli NBRC 108950.</title>
        <authorList>
            <person name="Hosoyama A."/>
            <person name="Uohara A."/>
            <person name="Ohji S."/>
            <person name="Ichikawa N."/>
        </authorList>
    </citation>
    <scope>NUCLEOTIDE SEQUENCE [LARGE SCALE GENOMIC DNA]</scope>
    <source>
        <strain evidence="5 6">NBRC 108950</strain>
    </source>
</reference>